<keyword evidence="1" id="KW-0812">Transmembrane</keyword>
<proteinExistence type="predicted"/>
<dbReference type="EMBL" id="JACJIA010000001">
    <property type="protein sequence ID" value="MBA8948704.1"/>
    <property type="molecule type" value="Genomic_DNA"/>
</dbReference>
<sequence length="154" mass="15969">MGDAGFGRERLWTVLFRVGLGGALPVIAWGIHAGDAAFARRAVTVDATVTGVGEAAVRDEAASGEGDGVAVVRFRAGGRDVTARVLLDDVGEVRQGQILAVGYDPRNPVRVVAPPPSGGPEPQAIVYVTALAGLLLLNPWRLPARGGNAVRGRR</sequence>
<evidence type="ECO:0000313" key="3">
    <source>
        <dbReference type="Proteomes" id="UP000572680"/>
    </source>
</evidence>
<dbReference type="AlphaFoldDB" id="A0A7W3QIR0"/>
<reference evidence="2 3" key="1">
    <citation type="submission" date="2020-08" db="EMBL/GenBank/DDBJ databases">
        <title>Genomic Encyclopedia of Type Strains, Phase IV (KMG-IV): sequencing the most valuable type-strain genomes for metagenomic binning, comparative biology and taxonomic classification.</title>
        <authorList>
            <person name="Goeker M."/>
        </authorList>
    </citation>
    <scope>NUCLEOTIDE SEQUENCE [LARGE SCALE GENOMIC DNA]</scope>
    <source>
        <strain evidence="2 3">DSM 44197</strain>
    </source>
</reference>
<keyword evidence="3" id="KW-1185">Reference proteome</keyword>
<evidence type="ECO:0000313" key="2">
    <source>
        <dbReference type="EMBL" id="MBA8948704.1"/>
    </source>
</evidence>
<comment type="caution">
    <text evidence="2">The sequence shown here is derived from an EMBL/GenBank/DDBJ whole genome shotgun (WGS) entry which is preliminary data.</text>
</comment>
<feature type="transmembrane region" description="Helical" evidence="1">
    <location>
        <begin position="12"/>
        <end position="31"/>
    </location>
</feature>
<accession>A0A7W3QIR0</accession>
<keyword evidence="1" id="KW-0472">Membrane</keyword>
<keyword evidence="1" id="KW-1133">Transmembrane helix</keyword>
<gene>
    <name evidence="2" type="ORF">HNR61_000302</name>
</gene>
<evidence type="ECO:0000256" key="1">
    <source>
        <dbReference type="SAM" id="Phobius"/>
    </source>
</evidence>
<name>A0A7W3QIR0_ACTNM</name>
<dbReference type="Proteomes" id="UP000572680">
    <property type="component" value="Unassembled WGS sequence"/>
</dbReference>
<protein>
    <submittedName>
        <fullName evidence="2">Uncharacterized protein</fullName>
    </submittedName>
</protein>
<dbReference type="RefSeq" id="WP_182841307.1">
    <property type="nucleotide sequence ID" value="NZ_BAAALP010000015.1"/>
</dbReference>
<organism evidence="2 3">
    <name type="scientific">Actinomadura namibiensis</name>
    <dbReference type="NCBI Taxonomy" id="182080"/>
    <lineage>
        <taxon>Bacteria</taxon>
        <taxon>Bacillati</taxon>
        <taxon>Actinomycetota</taxon>
        <taxon>Actinomycetes</taxon>
        <taxon>Streptosporangiales</taxon>
        <taxon>Thermomonosporaceae</taxon>
        <taxon>Actinomadura</taxon>
    </lineage>
</organism>